<evidence type="ECO:0000313" key="10">
    <source>
        <dbReference type="EMBL" id="CEO99643.1"/>
    </source>
</evidence>
<evidence type="ECO:0000256" key="5">
    <source>
        <dbReference type="ARBA" id="ARBA00022833"/>
    </source>
</evidence>
<dbReference type="Pfam" id="PF00096">
    <property type="entry name" value="zf-C2H2"/>
    <property type="match status" value="4"/>
</dbReference>
<keyword evidence="3" id="KW-0677">Repeat</keyword>
<evidence type="ECO:0000313" key="13">
    <source>
        <dbReference type="Proteomes" id="UP000290189"/>
    </source>
</evidence>
<reference evidence="11 13" key="2">
    <citation type="submission" date="2018-03" db="EMBL/GenBank/DDBJ databases">
        <authorList>
            <person name="Fogelqvist J."/>
        </authorList>
    </citation>
    <scope>NUCLEOTIDE SEQUENCE [LARGE SCALE GENOMIC DNA]</scope>
</reference>
<keyword evidence="12" id="KW-1185">Reference proteome</keyword>
<evidence type="ECO:0000256" key="8">
    <source>
        <dbReference type="SAM" id="MobiDB-lite"/>
    </source>
</evidence>
<dbReference type="InterPro" id="IPR050331">
    <property type="entry name" value="Zinc_finger"/>
</dbReference>
<evidence type="ECO:0000256" key="3">
    <source>
        <dbReference type="ARBA" id="ARBA00022737"/>
    </source>
</evidence>
<dbReference type="PROSITE" id="PS00028">
    <property type="entry name" value="ZINC_FINGER_C2H2_1"/>
    <property type="match status" value="5"/>
</dbReference>
<accession>A0A0G4IWF9</accession>
<protein>
    <recommendedName>
        <fullName evidence="9">C2H2-type domain-containing protein</fullName>
    </recommendedName>
</protein>
<evidence type="ECO:0000256" key="4">
    <source>
        <dbReference type="ARBA" id="ARBA00022771"/>
    </source>
</evidence>
<reference evidence="10 12" key="1">
    <citation type="submission" date="2015-02" db="EMBL/GenBank/DDBJ databases">
        <authorList>
            <person name="Chooi Y.-H."/>
        </authorList>
    </citation>
    <scope>NUCLEOTIDE SEQUENCE [LARGE SCALE GENOMIC DNA]</scope>
    <source>
        <strain evidence="10">E3</strain>
    </source>
</reference>
<dbReference type="EMBL" id="OVEO01000008">
    <property type="protein sequence ID" value="SPQ98023.1"/>
    <property type="molecule type" value="Genomic_DNA"/>
</dbReference>
<evidence type="ECO:0000256" key="7">
    <source>
        <dbReference type="PROSITE-ProRule" id="PRU00042"/>
    </source>
</evidence>
<evidence type="ECO:0000313" key="12">
    <source>
        <dbReference type="Proteomes" id="UP000039324"/>
    </source>
</evidence>
<dbReference type="GO" id="GO:0008270">
    <property type="term" value="F:zinc ion binding"/>
    <property type="evidence" value="ECO:0007669"/>
    <property type="project" value="UniProtKB-KW"/>
</dbReference>
<dbReference type="STRING" id="37360.A0A0G4IWF9"/>
<dbReference type="SMART" id="SM00355">
    <property type="entry name" value="ZnF_C2H2"/>
    <property type="match status" value="6"/>
</dbReference>
<dbReference type="Pfam" id="PF13894">
    <property type="entry name" value="zf-C2H2_4"/>
    <property type="match status" value="1"/>
</dbReference>
<geneLocation type="mitochondrion" evidence="11"/>
<comment type="subcellular location">
    <subcellularLocation>
        <location evidence="1">Nucleus</location>
    </subcellularLocation>
</comment>
<keyword evidence="5" id="KW-0862">Zinc</keyword>
<feature type="compositionally biased region" description="Low complexity" evidence="8">
    <location>
        <begin position="43"/>
        <end position="58"/>
    </location>
</feature>
<dbReference type="Proteomes" id="UP000290189">
    <property type="component" value="Unassembled WGS sequence"/>
</dbReference>
<dbReference type="PROSITE" id="PS50157">
    <property type="entry name" value="ZINC_FINGER_C2H2_2"/>
    <property type="match status" value="6"/>
</dbReference>
<feature type="domain" description="C2H2-type" evidence="9">
    <location>
        <begin position="189"/>
        <end position="218"/>
    </location>
</feature>
<proteinExistence type="predicted"/>
<gene>
    <name evidence="10" type="ORF">PBRA_007376</name>
    <name evidence="11" type="ORF">PLBR_LOCUS5238</name>
</gene>
<organism evidence="10 12">
    <name type="scientific">Plasmodiophora brassicae</name>
    <name type="common">Clubroot disease agent</name>
    <dbReference type="NCBI Taxonomy" id="37360"/>
    <lineage>
        <taxon>Eukaryota</taxon>
        <taxon>Sar</taxon>
        <taxon>Rhizaria</taxon>
        <taxon>Endomyxa</taxon>
        <taxon>Phytomyxea</taxon>
        <taxon>Plasmodiophorida</taxon>
        <taxon>Plasmodiophoridae</taxon>
        <taxon>Plasmodiophora</taxon>
    </lineage>
</organism>
<feature type="region of interest" description="Disordered" evidence="8">
    <location>
        <begin position="29"/>
        <end position="64"/>
    </location>
</feature>
<dbReference type="PANTHER" id="PTHR16515">
    <property type="entry name" value="PR DOMAIN ZINC FINGER PROTEIN"/>
    <property type="match status" value="1"/>
</dbReference>
<name>A0A0G4IWF9_PLABS</name>
<evidence type="ECO:0000256" key="1">
    <source>
        <dbReference type="ARBA" id="ARBA00004123"/>
    </source>
</evidence>
<evidence type="ECO:0000313" key="11">
    <source>
        <dbReference type="EMBL" id="SPQ98023.1"/>
    </source>
</evidence>
<feature type="domain" description="C2H2-type" evidence="9">
    <location>
        <begin position="219"/>
        <end position="252"/>
    </location>
</feature>
<feature type="domain" description="C2H2-type" evidence="9">
    <location>
        <begin position="309"/>
        <end position="331"/>
    </location>
</feature>
<evidence type="ECO:0000259" key="9">
    <source>
        <dbReference type="PROSITE" id="PS50157"/>
    </source>
</evidence>
<dbReference type="PANTHER" id="PTHR16515:SF49">
    <property type="entry name" value="GASTRULA ZINC FINGER PROTEIN XLCGF49.1-LIKE-RELATED"/>
    <property type="match status" value="1"/>
</dbReference>
<feature type="domain" description="C2H2-type" evidence="9">
    <location>
        <begin position="281"/>
        <end position="308"/>
    </location>
</feature>
<dbReference type="FunFam" id="3.30.160.60:FF:000446">
    <property type="entry name" value="Zinc finger protein"/>
    <property type="match status" value="1"/>
</dbReference>
<dbReference type="SUPFAM" id="SSF57667">
    <property type="entry name" value="beta-beta-alpha zinc fingers"/>
    <property type="match status" value="4"/>
</dbReference>
<dbReference type="InterPro" id="IPR013087">
    <property type="entry name" value="Znf_C2H2_type"/>
</dbReference>
<dbReference type="InterPro" id="IPR036236">
    <property type="entry name" value="Znf_C2H2_sf"/>
</dbReference>
<keyword evidence="11" id="KW-0496">Mitochondrion</keyword>
<evidence type="ECO:0000256" key="6">
    <source>
        <dbReference type="ARBA" id="ARBA00023242"/>
    </source>
</evidence>
<feature type="domain" description="C2H2-type" evidence="9">
    <location>
        <begin position="253"/>
        <end position="275"/>
    </location>
</feature>
<dbReference type="OrthoDB" id="6077919at2759"/>
<keyword evidence="6" id="KW-0539">Nucleus</keyword>
<dbReference type="EMBL" id="CDSF01000092">
    <property type="protein sequence ID" value="CEO99643.1"/>
    <property type="molecule type" value="Genomic_DNA"/>
</dbReference>
<keyword evidence="4 7" id="KW-0863">Zinc-finger</keyword>
<dbReference type="AlphaFoldDB" id="A0A0G4IWF9"/>
<dbReference type="GO" id="GO:0010468">
    <property type="term" value="P:regulation of gene expression"/>
    <property type="evidence" value="ECO:0007669"/>
    <property type="project" value="TreeGrafter"/>
</dbReference>
<evidence type="ECO:0000256" key="2">
    <source>
        <dbReference type="ARBA" id="ARBA00022723"/>
    </source>
</evidence>
<dbReference type="Gene3D" id="3.30.160.60">
    <property type="entry name" value="Classic Zinc Finger"/>
    <property type="match status" value="5"/>
</dbReference>
<feature type="domain" description="C2H2-type" evidence="9">
    <location>
        <begin position="338"/>
        <end position="365"/>
    </location>
</feature>
<dbReference type="GO" id="GO:0005634">
    <property type="term" value="C:nucleus"/>
    <property type="evidence" value="ECO:0007669"/>
    <property type="project" value="UniProtKB-SubCell"/>
</dbReference>
<keyword evidence="2" id="KW-0479">Metal-binding</keyword>
<dbReference type="Proteomes" id="UP000039324">
    <property type="component" value="Unassembled WGS sequence"/>
</dbReference>
<sequence length="368" mass="40453">MTPAVATGMFYEHADLLLHDPLACGDPTLLLDDDDDDADGARPSPTSSLSSSSLSSASSPPPRFETIVTRPAIKTDAVSDVIVLLSRGVQAQRVADIMYAAVTDVSLAAMRRTRPAAPATVHSAVQVNMPTMVTATAIDVPPSAFAADPFDGAGLLGPMPASMQSLVDGEEELVDMSDTAQAVACLDQFQCPESGCTRRFKRKDALTVHYRTHTHCRPFVCEFRVGEHECGQRFASKTAKKRHEASHASEANFPCPKCPKRFKMADALAKHSKTHDTGPAYECEICHRKFNRKDNLDVHRNVHNEIKRYRCPLCPRSFKQRSGLSFHLNSHREIDRPFQCDACGRRFTTRTSLSKHAHTHAPVNEFAA</sequence>